<reference evidence="2" key="1">
    <citation type="submission" date="2019-03" db="EMBL/GenBank/DDBJ databases">
        <title>Weissella sp. 26KH-42 Genome sequencing.</title>
        <authorList>
            <person name="Heo J."/>
            <person name="Kim S.-J."/>
            <person name="Kim J.-S."/>
            <person name="Hong S.-B."/>
            <person name="Kwon S.-W."/>
        </authorList>
    </citation>
    <scope>NUCLEOTIDE SEQUENCE [LARGE SCALE GENOMIC DNA]</scope>
    <source>
        <strain evidence="2">26KH-42</strain>
    </source>
</reference>
<evidence type="ECO:0000313" key="2">
    <source>
        <dbReference type="Proteomes" id="UP000292886"/>
    </source>
</evidence>
<dbReference type="Proteomes" id="UP000292886">
    <property type="component" value="Chromosome"/>
</dbReference>
<dbReference type="OrthoDB" id="2141797at2"/>
<name>A0A4P6YVP6_9LACO</name>
<dbReference type="RefSeq" id="WP_133363928.1">
    <property type="nucleotide sequence ID" value="NZ_CP037940.1"/>
</dbReference>
<evidence type="ECO:0000313" key="1">
    <source>
        <dbReference type="EMBL" id="QBO36851.1"/>
    </source>
</evidence>
<accession>A0A4P6YVP6</accession>
<dbReference type="AlphaFoldDB" id="A0A4P6YVP6"/>
<protein>
    <submittedName>
        <fullName evidence="1">Uncharacterized protein</fullName>
    </submittedName>
</protein>
<proteinExistence type="predicted"/>
<keyword evidence="2" id="KW-1185">Reference proteome</keyword>
<dbReference type="EMBL" id="CP037940">
    <property type="protein sequence ID" value="QBO36851.1"/>
    <property type="molecule type" value="Genomic_DNA"/>
</dbReference>
<sequence length="128" mass="14376">MKKTLGLTDKEQEAAMLSAADVAGIPYTVESQGEFKIWVDKEENIYVEIKSAPTGFRADLLFGPASLALLKNNIEIPTEEDLLNFVKQLNTDDVQDFLLGYVMDVPRKDARTYLGTLNQKFNEFLVEA</sequence>
<organism evidence="1 2">
    <name type="scientific">Periweissella cryptocerci</name>
    <dbReference type="NCBI Taxonomy" id="2506420"/>
    <lineage>
        <taxon>Bacteria</taxon>
        <taxon>Bacillati</taxon>
        <taxon>Bacillota</taxon>
        <taxon>Bacilli</taxon>
        <taxon>Lactobacillales</taxon>
        <taxon>Lactobacillaceae</taxon>
        <taxon>Periweissella</taxon>
    </lineage>
</organism>
<dbReference type="KEGG" id="wei:EQG49_10555"/>
<gene>
    <name evidence="1" type="ORF">EQG49_10555</name>
</gene>